<dbReference type="EMBL" id="WQMS01000008">
    <property type="protein sequence ID" value="MVO77944.1"/>
    <property type="molecule type" value="Genomic_DNA"/>
</dbReference>
<dbReference type="AlphaFoldDB" id="A0A6I4J0Y3"/>
<keyword evidence="1" id="KW-0378">Hydrolase</keyword>
<dbReference type="InterPro" id="IPR007709">
    <property type="entry name" value="N-FG_amidohydro"/>
</dbReference>
<comment type="caution">
    <text evidence="1">The sequence shown here is derived from an EMBL/GenBank/DDBJ whole genome shotgun (WGS) entry which is preliminary data.</text>
</comment>
<dbReference type="Proteomes" id="UP000441389">
    <property type="component" value="Unassembled WGS sequence"/>
</dbReference>
<accession>A0A6I4J0Y3</accession>
<organism evidence="1 2">
    <name type="scientific">Sphingomonas horti</name>
    <dbReference type="NCBI Taxonomy" id="2682842"/>
    <lineage>
        <taxon>Bacteria</taxon>
        <taxon>Pseudomonadati</taxon>
        <taxon>Pseudomonadota</taxon>
        <taxon>Alphaproteobacteria</taxon>
        <taxon>Sphingomonadales</taxon>
        <taxon>Sphingomonadaceae</taxon>
        <taxon>Sphingomonas</taxon>
    </lineage>
</organism>
<name>A0A6I4J0Y3_9SPHN</name>
<dbReference type="SUPFAM" id="SSF53187">
    <property type="entry name" value="Zn-dependent exopeptidases"/>
    <property type="match status" value="1"/>
</dbReference>
<evidence type="ECO:0000313" key="1">
    <source>
        <dbReference type="EMBL" id="MVO77944.1"/>
    </source>
</evidence>
<keyword evidence="2" id="KW-1185">Reference proteome</keyword>
<proteinExistence type="predicted"/>
<protein>
    <submittedName>
        <fullName evidence="1">N-formylglutamate amidohydrolase</fullName>
    </submittedName>
</protein>
<reference evidence="1 2" key="1">
    <citation type="submission" date="2019-12" db="EMBL/GenBank/DDBJ databases">
        <authorList>
            <person name="Huq M.A."/>
        </authorList>
    </citation>
    <scope>NUCLEOTIDE SEQUENCE [LARGE SCALE GENOMIC DNA]</scope>
    <source>
        <strain evidence="1 2">MAH-20</strain>
    </source>
</reference>
<gene>
    <name evidence="1" type="ORF">GON01_08355</name>
</gene>
<evidence type="ECO:0000313" key="2">
    <source>
        <dbReference type="Proteomes" id="UP000441389"/>
    </source>
</evidence>
<sequence>MDCASPPFDLIGRARGGPVVVSVPHAGRDYRAAHRAMLRPPVERLVALEDRLVDELAAGVDAPTLIARLPRAWIDINRHEAEIDPGLVDGVVASQLMLTPKVRSGLGLIPRRLAGIGEIWRGRLSLADVQARLSDLHRPYHGLLAELLRETAALHGIAVLLDLHSMPPLQNQGSGTARVVIGNRFGHSAAAWVASTIAGTCARFRLEWRENSPYAGGYIVERHGKPASGMHAVQLELDRSLYLDQSLDGCDPEGRTLCRRFLAAVVADLRAAAAERALPLAAE</sequence>
<dbReference type="Pfam" id="PF05013">
    <property type="entry name" value="FGase"/>
    <property type="match status" value="1"/>
</dbReference>
<dbReference type="GO" id="GO:0016787">
    <property type="term" value="F:hydrolase activity"/>
    <property type="evidence" value="ECO:0007669"/>
    <property type="project" value="UniProtKB-KW"/>
</dbReference>
<dbReference type="Gene3D" id="3.40.630.40">
    <property type="entry name" value="Zn-dependent exopeptidases"/>
    <property type="match status" value="1"/>
</dbReference>
<dbReference type="RefSeq" id="WP_157026902.1">
    <property type="nucleotide sequence ID" value="NZ_WQMS01000008.1"/>
</dbReference>